<evidence type="ECO:0000256" key="6">
    <source>
        <dbReference type="ARBA" id="ARBA00023315"/>
    </source>
</evidence>
<evidence type="ECO:0000313" key="11">
    <source>
        <dbReference type="Proteomes" id="UP000001683"/>
    </source>
</evidence>
<dbReference type="KEGG" id="nth:Nther_0402"/>
<gene>
    <name evidence="8" type="primary">tsaD</name>
    <name evidence="10" type="ordered locus">Nther_0402</name>
</gene>
<dbReference type="HOGENOM" id="CLU_023208_0_2_9"/>
<comment type="catalytic activity">
    <reaction evidence="7 8">
        <text>L-threonylcarbamoyladenylate + adenosine(37) in tRNA = N(6)-L-threonylcarbamoyladenosine(37) in tRNA + AMP + H(+)</text>
        <dbReference type="Rhea" id="RHEA:37059"/>
        <dbReference type="Rhea" id="RHEA-COMP:10162"/>
        <dbReference type="Rhea" id="RHEA-COMP:10163"/>
        <dbReference type="ChEBI" id="CHEBI:15378"/>
        <dbReference type="ChEBI" id="CHEBI:73682"/>
        <dbReference type="ChEBI" id="CHEBI:74411"/>
        <dbReference type="ChEBI" id="CHEBI:74418"/>
        <dbReference type="ChEBI" id="CHEBI:456215"/>
        <dbReference type="EC" id="2.3.1.234"/>
    </reaction>
</comment>
<dbReference type="FunCoup" id="B2A5Q0">
    <property type="interactions" value="494"/>
</dbReference>
<evidence type="ECO:0000256" key="4">
    <source>
        <dbReference type="ARBA" id="ARBA00022723"/>
    </source>
</evidence>
<comment type="similarity">
    <text evidence="8">Belongs to the KAE1 / TsaD family.</text>
</comment>
<evidence type="ECO:0000256" key="7">
    <source>
        <dbReference type="ARBA" id="ARBA00048117"/>
    </source>
</evidence>
<feature type="binding site" evidence="8">
    <location>
        <begin position="147"/>
        <end position="151"/>
    </location>
    <ligand>
        <name>substrate</name>
    </ligand>
</feature>
<evidence type="ECO:0000256" key="1">
    <source>
        <dbReference type="ARBA" id="ARBA00022490"/>
    </source>
</evidence>
<feature type="binding site" evidence="8">
    <location>
        <position position="285"/>
    </location>
    <ligand>
        <name>substrate</name>
    </ligand>
</feature>
<keyword evidence="10" id="KW-0378">Hydrolase</keyword>
<dbReference type="CDD" id="cd24133">
    <property type="entry name" value="ASKHA_NBD_TsaD_bac"/>
    <property type="match status" value="1"/>
</dbReference>
<keyword evidence="1 8" id="KW-0963">Cytoplasm</keyword>
<feature type="binding site" evidence="8">
    <location>
        <position position="122"/>
    </location>
    <ligand>
        <name>Fe cation</name>
        <dbReference type="ChEBI" id="CHEBI:24875"/>
    </ligand>
</feature>
<dbReference type="PROSITE" id="PS01016">
    <property type="entry name" value="GLYCOPROTEASE"/>
    <property type="match status" value="1"/>
</dbReference>
<dbReference type="InParanoid" id="B2A5Q0"/>
<dbReference type="Proteomes" id="UP000001683">
    <property type="component" value="Chromosome"/>
</dbReference>
<comment type="function">
    <text evidence="8">Required for the formation of a threonylcarbamoyl group on adenosine at position 37 (t(6)A37) in tRNAs that read codons beginning with adenine. Is involved in the transfer of the threonylcarbamoyl moiety of threonylcarbamoyl-AMP (TC-AMP) to the N6 group of A37, together with TsaE and TsaB. TsaD likely plays a direct catalytic role in this reaction.</text>
</comment>
<keyword evidence="2 8" id="KW-0808">Transferase</keyword>
<dbReference type="NCBIfam" id="TIGR03723">
    <property type="entry name" value="T6A_TsaD_YgjD"/>
    <property type="match status" value="1"/>
</dbReference>
<feature type="binding site" evidence="8">
    <location>
        <position position="193"/>
    </location>
    <ligand>
        <name>substrate</name>
    </ligand>
</feature>
<organism evidence="10 11">
    <name type="scientific">Natranaerobius thermophilus (strain ATCC BAA-1301 / DSM 18059 / JW/NM-WN-LF)</name>
    <dbReference type="NCBI Taxonomy" id="457570"/>
    <lineage>
        <taxon>Bacteria</taxon>
        <taxon>Bacillati</taxon>
        <taxon>Bacillota</taxon>
        <taxon>Clostridia</taxon>
        <taxon>Natranaerobiales</taxon>
        <taxon>Natranaerobiaceae</taxon>
        <taxon>Natranaerobius</taxon>
    </lineage>
</organism>
<dbReference type="PANTHER" id="PTHR11735:SF6">
    <property type="entry name" value="TRNA N6-ADENOSINE THREONYLCARBAMOYLTRANSFERASE, MITOCHONDRIAL"/>
    <property type="match status" value="1"/>
</dbReference>
<dbReference type="EC" id="2.3.1.234" evidence="8"/>
<dbReference type="OrthoDB" id="9806197at2"/>
<dbReference type="GO" id="GO:0061711">
    <property type="term" value="F:tRNA N(6)-L-threonylcarbamoyladenine synthase activity"/>
    <property type="evidence" value="ECO:0007669"/>
    <property type="project" value="UniProtKB-EC"/>
</dbReference>
<evidence type="ECO:0000256" key="3">
    <source>
        <dbReference type="ARBA" id="ARBA00022694"/>
    </source>
</evidence>
<protein>
    <recommendedName>
        <fullName evidence="8">tRNA N6-adenosine threonylcarbamoyltransferase</fullName>
        <ecNumber evidence="8">2.3.1.234</ecNumber>
    </recommendedName>
    <alternativeName>
        <fullName evidence="8">N6-L-threonylcarbamoyladenine synthase</fullName>
        <shortName evidence="8">t(6)A synthase</shortName>
    </alternativeName>
    <alternativeName>
        <fullName evidence="8">t(6)A37 threonylcarbamoyladenosine biosynthesis protein TsaD</fullName>
    </alternativeName>
    <alternativeName>
        <fullName evidence="8">tRNA threonylcarbamoyladenosine biosynthesis protein TsaD</fullName>
    </alternativeName>
</protein>
<keyword evidence="11" id="KW-1185">Reference proteome</keyword>
<keyword evidence="3 8" id="KW-0819">tRNA processing</keyword>
<dbReference type="GO" id="GO:0002949">
    <property type="term" value="P:tRNA threonylcarbamoyladenosine modification"/>
    <property type="evidence" value="ECO:0007669"/>
    <property type="project" value="UniProtKB-UniRule"/>
</dbReference>
<dbReference type="eggNOG" id="COG0533">
    <property type="taxonomic scope" value="Bacteria"/>
</dbReference>
<evidence type="ECO:0000313" key="10">
    <source>
        <dbReference type="EMBL" id="ACB83998.1"/>
    </source>
</evidence>
<dbReference type="InterPro" id="IPR043129">
    <property type="entry name" value="ATPase_NBD"/>
</dbReference>
<dbReference type="Pfam" id="PF00814">
    <property type="entry name" value="TsaD"/>
    <property type="match status" value="1"/>
</dbReference>
<keyword evidence="4 8" id="KW-0479">Metal-binding</keyword>
<feature type="binding site" evidence="8">
    <location>
        <position position="197"/>
    </location>
    <ligand>
        <name>substrate</name>
    </ligand>
</feature>
<dbReference type="InterPro" id="IPR017860">
    <property type="entry name" value="Peptidase_M22_CS"/>
</dbReference>
<dbReference type="SUPFAM" id="SSF53067">
    <property type="entry name" value="Actin-like ATPase domain"/>
    <property type="match status" value="2"/>
</dbReference>
<name>B2A5Q0_NATTJ</name>
<dbReference type="AlphaFoldDB" id="B2A5Q0"/>
<dbReference type="InterPro" id="IPR022450">
    <property type="entry name" value="TsaD"/>
</dbReference>
<dbReference type="RefSeq" id="WP_012446885.1">
    <property type="nucleotide sequence ID" value="NC_010718.1"/>
</dbReference>
<feature type="binding site" evidence="8">
    <location>
        <position position="313"/>
    </location>
    <ligand>
        <name>Fe cation</name>
        <dbReference type="ChEBI" id="CHEBI:24875"/>
    </ligand>
</feature>
<dbReference type="PRINTS" id="PR00789">
    <property type="entry name" value="OSIALOPTASE"/>
</dbReference>
<keyword evidence="6 8" id="KW-0012">Acyltransferase</keyword>
<comment type="subcellular location">
    <subcellularLocation>
        <location evidence="8">Cytoplasm</location>
    </subcellularLocation>
</comment>
<reference evidence="10 11" key="1">
    <citation type="submission" date="2008-04" db="EMBL/GenBank/DDBJ databases">
        <title>Complete sequence of chromosome of Natranaerobius thermophilus JW/NM-WN-LF.</title>
        <authorList>
            <consortium name="US DOE Joint Genome Institute"/>
            <person name="Copeland A."/>
            <person name="Lucas S."/>
            <person name="Lapidus A."/>
            <person name="Glavina del Rio T."/>
            <person name="Dalin E."/>
            <person name="Tice H."/>
            <person name="Bruce D."/>
            <person name="Goodwin L."/>
            <person name="Pitluck S."/>
            <person name="Chertkov O."/>
            <person name="Brettin T."/>
            <person name="Detter J.C."/>
            <person name="Han C."/>
            <person name="Kuske C.R."/>
            <person name="Schmutz J."/>
            <person name="Larimer F."/>
            <person name="Land M."/>
            <person name="Hauser L."/>
            <person name="Kyrpides N."/>
            <person name="Lykidis A."/>
            <person name="Mesbah N.M."/>
            <person name="Wiegel J."/>
        </authorList>
    </citation>
    <scope>NUCLEOTIDE SEQUENCE [LARGE SCALE GENOMIC DNA]</scope>
    <source>
        <strain evidence="11">ATCC BAA-1301 / DSM 18059 / JW/NM-WN-LF</strain>
    </source>
</reference>
<evidence type="ECO:0000256" key="2">
    <source>
        <dbReference type="ARBA" id="ARBA00022679"/>
    </source>
</evidence>
<evidence type="ECO:0000259" key="9">
    <source>
        <dbReference type="Pfam" id="PF00814"/>
    </source>
</evidence>
<dbReference type="InterPro" id="IPR017861">
    <property type="entry name" value="KAE1/TsaD"/>
</dbReference>
<evidence type="ECO:0000256" key="5">
    <source>
        <dbReference type="ARBA" id="ARBA00023004"/>
    </source>
</evidence>
<dbReference type="HAMAP" id="MF_01445">
    <property type="entry name" value="TsaD"/>
    <property type="match status" value="1"/>
</dbReference>
<dbReference type="EMBL" id="CP001034">
    <property type="protein sequence ID" value="ACB83998.1"/>
    <property type="molecule type" value="Genomic_DNA"/>
</dbReference>
<dbReference type="Gene3D" id="3.30.420.40">
    <property type="match status" value="2"/>
</dbReference>
<reference evidence="10 11" key="2">
    <citation type="journal article" date="2011" name="J. Bacteriol.">
        <title>Complete genome sequence of the anaerobic, halophilic alkalithermophile Natranaerobius thermophilus JW/NM-WN-LF.</title>
        <authorList>
            <person name="Zhao B."/>
            <person name="Mesbah N.M."/>
            <person name="Dalin E."/>
            <person name="Goodwin L."/>
            <person name="Nolan M."/>
            <person name="Pitluck S."/>
            <person name="Chertkov O."/>
            <person name="Brettin T.S."/>
            <person name="Han J."/>
            <person name="Larimer F.W."/>
            <person name="Land M.L."/>
            <person name="Hauser L."/>
            <person name="Kyrpides N."/>
            <person name="Wiegel J."/>
        </authorList>
    </citation>
    <scope>NUCLEOTIDE SEQUENCE [LARGE SCALE GENOMIC DNA]</scope>
    <source>
        <strain evidence="11">ATCC BAA-1301 / DSM 18059 / JW/NM-WN-LF</strain>
    </source>
</reference>
<feature type="binding site" evidence="8">
    <location>
        <position position="118"/>
    </location>
    <ligand>
        <name>Fe cation</name>
        <dbReference type="ChEBI" id="CHEBI:24875"/>
    </ligand>
</feature>
<proteinExistence type="inferred from homology"/>
<dbReference type="GO" id="GO:0005506">
    <property type="term" value="F:iron ion binding"/>
    <property type="evidence" value="ECO:0007669"/>
    <property type="project" value="UniProtKB-UniRule"/>
</dbReference>
<dbReference type="NCBIfam" id="TIGR00329">
    <property type="entry name" value="gcp_kae1"/>
    <property type="match status" value="1"/>
</dbReference>
<sequence>METQRETVYILGIETSCDETAVSVVSNGQKVLSNVVSSQTDVHSLYGGVVPEIASREHSKLLPPLVSKAVDEAGLNMNDINAIAVTQGPGLVGPLLVGVSFAKSLAYSLKIPLIPVNHIKAHLYANFILADDDKDSNLPSFPLIALIVSGGHTNLYYLYDHDNWKLLGRSRDDASGESFDKIARALDLGYPGGPAVEKEAQKGQPNVDFPKPKLENEYDFSFSGLKSAVLNYLNRKKMKGEQYSSSDICASFQQVVVDSLVEKTISAARDNQVDTIVLAGGVSANGQLRANFKETTAGEGINLFLPRLEYCTDNAAMIAALGYHNYRRGWIASLDLNAVPNLSP</sequence>
<evidence type="ECO:0000256" key="8">
    <source>
        <dbReference type="HAMAP-Rule" id="MF_01445"/>
    </source>
</evidence>
<dbReference type="PANTHER" id="PTHR11735">
    <property type="entry name" value="TRNA N6-ADENOSINE THREONYLCARBAMOYLTRANSFERASE"/>
    <property type="match status" value="1"/>
</dbReference>
<feature type="binding site" evidence="8">
    <location>
        <position position="180"/>
    </location>
    <ligand>
        <name>substrate</name>
    </ligand>
</feature>
<dbReference type="InterPro" id="IPR000905">
    <property type="entry name" value="Gcp-like_dom"/>
</dbReference>
<comment type="cofactor">
    <cofactor evidence="8">
        <name>Fe(2+)</name>
        <dbReference type="ChEBI" id="CHEBI:29033"/>
    </cofactor>
    <text evidence="8">Binds 1 Fe(2+) ion per subunit.</text>
</comment>
<feature type="domain" description="Gcp-like" evidence="9">
    <location>
        <begin position="30"/>
        <end position="319"/>
    </location>
</feature>
<dbReference type="GO" id="GO:0005737">
    <property type="term" value="C:cytoplasm"/>
    <property type="evidence" value="ECO:0007669"/>
    <property type="project" value="UniProtKB-SubCell"/>
</dbReference>
<dbReference type="STRING" id="457570.Nther_0402"/>
<accession>B2A5Q0</accession>
<dbReference type="GO" id="GO:0016787">
    <property type="term" value="F:hydrolase activity"/>
    <property type="evidence" value="ECO:0007669"/>
    <property type="project" value="UniProtKB-KW"/>
</dbReference>
<keyword evidence="5 8" id="KW-0408">Iron</keyword>
<dbReference type="FunFam" id="3.30.420.40:FF:000040">
    <property type="entry name" value="tRNA N6-adenosine threonylcarbamoyltransferase"/>
    <property type="match status" value="1"/>
</dbReference>
<dbReference type="FunFam" id="3.30.420.40:FF:000012">
    <property type="entry name" value="tRNA N6-adenosine threonylcarbamoyltransferase"/>
    <property type="match status" value="1"/>
</dbReference>